<dbReference type="GO" id="GO:0005507">
    <property type="term" value="F:copper ion binding"/>
    <property type="evidence" value="ECO:0007669"/>
    <property type="project" value="InterPro"/>
</dbReference>
<comment type="subcellular location">
    <subcellularLocation>
        <location evidence="1">Cell membrane</location>
        <topology evidence="1">Multi-pass membrane protein</topology>
    </subcellularLocation>
</comment>
<dbReference type="RefSeq" id="WP_111331240.1">
    <property type="nucleotide sequence ID" value="NZ_CP030032.1"/>
</dbReference>
<name>A0A2Z4FG80_9DELT</name>
<keyword evidence="4 17" id="KW-1003">Cell membrane</keyword>
<dbReference type="Gene3D" id="2.70.150.10">
    <property type="entry name" value="Calcium-transporting ATPase, cytoplasmic transduction domain A"/>
    <property type="match status" value="1"/>
</dbReference>
<dbReference type="AlphaFoldDB" id="A0A2Z4FG80"/>
<dbReference type="InterPro" id="IPR023299">
    <property type="entry name" value="ATPase_P-typ_cyto_dom_N"/>
</dbReference>
<dbReference type="SUPFAM" id="SSF81665">
    <property type="entry name" value="Calcium ATPase, transmembrane domain M"/>
    <property type="match status" value="1"/>
</dbReference>
<evidence type="ECO:0000256" key="7">
    <source>
        <dbReference type="ARBA" id="ARBA00022737"/>
    </source>
</evidence>
<evidence type="ECO:0000256" key="6">
    <source>
        <dbReference type="ARBA" id="ARBA00022723"/>
    </source>
</evidence>
<proteinExistence type="inferred from homology"/>
<dbReference type="GO" id="GO:0005886">
    <property type="term" value="C:plasma membrane"/>
    <property type="evidence" value="ECO:0007669"/>
    <property type="project" value="UniProtKB-SubCell"/>
</dbReference>
<dbReference type="NCBIfam" id="TIGR01511">
    <property type="entry name" value="ATPase-IB1_Cu"/>
    <property type="match status" value="1"/>
</dbReference>
<feature type="transmembrane region" description="Helical" evidence="17">
    <location>
        <begin position="225"/>
        <end position="247"/>
    </location>
</feature>
<dbReference type="InterPro" id="IPR036412">
    <property type="entry name" value="HAD-like_sf"/>
</dbReference>
<feature type="transmembrane region" description="Helical" evidence="17">
    <location>
        <begin position="295"/>
        <end position="320"/>
    </location>
</feature>
<dbReference type="InterPro" id="IPR023214">
    <property type="entry name" value="HAD_sf"/>
</dbReference>
<dbReference type="PANTHER" id="PTHR43520">
    <property type="entry name" value="ATP7, ISOFORM B"/>
    <property type="match status" value="1"/>
</dbReference>
<dbReference type="InterPro" id="IPR017969">
    <property type="entry name" value="Heavy-metal-associated_CS"/>
</dbReference>
<keyword evidence="15" id="KW-0406">Ion transport</keyword>
<keyword evidence="11" id="KW-0460">Magnesium</keyword>
<dbReference type="PRINTS" id="PR00943">
    <property type="entry name" value="CUATPASE"/>
</dbReference>
<dbReference type="EMBL" id="CP030032">
    <property type="protein sequence ID" value="AWV87942.1"/>
    <property type="molecule type" value="Genomic_DNA"/>
</dbReference>
<dbReference type="PROSITE" id="PS00154">
    <property type="entry name" value="ATPASE_E1_E2"/>
    <property type="match status" value="1"/>
</dbReference>
<evidence type="ECO:0000256" key="3">
    <source>
        <dbReference type="ARBA" id="ARBA00022448"/>
    </source>
</evidence>
<dbReference type="PROSITE" id="PS50846">
    <property type="entry name" value="HMA_2"/>
    <property type="match status" value="2"/>
</dbReference>
<dbReference type="InterPro" id="IPR006122">
    <property type="entry name" value="HMA_Cu_ion-bd"/>
</dbReference>
<evidence type="ECO:0000256" key="14">
    <source>
        <dbReference type="ARBA" id="ARBA00023008"/>
    </source>
</evidence>
<accession>A0A2Z4FG80</accession>
<dbReference type="GO" id="GO:0043682">
    <property type="term" value="F:P-type divalent copper transporter activity"/>
    <property type="evidence" value="ECO:0007669"/>
    <property type="project" value="TreeGrafter"/>
</dbReference>
<dbReference type="CDD" id="cd00371">
    <property type="entry name" value="HMA"/>
    <property type="match status" value="2"/>
</dbReference>
<dbReference type="SUPFAM" id="SSF81653">
    <property type="entry name" value="Calcium ATPase, transduction domain A"/>
    <property type="match status" value="1"/>
</dbReference>
<feature type="compositionally biased region" description="Basic and acidic residues" evidence="18">
    <location>
        <begin position="202"/>
        <end position="212"/>
    </location>
</feature>
<evidence type="ECO:0000256" key="5">
    <source>
        <dbReference type="ARBA" id="ARBA00022692"/>
    </source>
</evidence>
<dbReference type="InterPro" id="IPR018303">
    <property type="entry name" value="ATPase_P-typ_P_site"/>
</dbReference>
<dbReference type="InterPro" id="IPR006121">
    <property type="entry name" value="HMA_dom"/>
</dbReference>
<dbReference type="InterPro" id="IPR036163">
    <property type="entry name" value="HMA_dom_sf"/>
</dbReference>
<evidence type="ECO:0000256" key="2">
    <source>
        <dbReference type="ARBA" id="ARBA00006024"/>
    </source>
</evidence>
<dbReference type="InterPro" id="IPR008250">
    <property type="entry name" value="ATPase_P-typ_transduc_dom_A_sf"/>
</dbReference>
<keyword evidence="9" id="KW-0187">Copper transport</keyword>
<evidence type="ECO:0000256" key="4">
    <source>
        <dbReference type="ARBA" id="ARBA00022475"/>
    </source>
</evidence>
<feature type="transmembrane region" description="Helical" evidence="17">
    <location>
        <begin position="509"/>
        <end position="530"/>
    </location>
</feature>
<keyword evidence="13 17" id="KW-1133">Transmembrane helix</keyword>
<evidence type="ECO:0000256" key="16">
    <source>
        <dbReference type="ARBA" id="ARBA00023136"/>
    </source>
</evidence>
<dbReference type="Pfam" id="PF00122">
    <property type="entry name" value="E1-E2_ATPase"/>
    <property type="match status" value="1"/>
</dbReference>
<dbReference type="Gene3D" id="3.30.70.100">
    <property type="match status" value="2"/>
</dbReference>
<dbReference type="PRINTS" id="PR00119">
    <property type="entry name" value="CATATPASE"/>
</dbReference>
<evidence type="ECO:0000256" key="12">
    <source>
        <dbReference type="ARBA" id="ARBA00022967"/>
    </source>
</evidence>
<dbReference type="NCBIfam" id="TIGR01494">
    <property type="entry name" value="ATPase_P-type"/>
    <property type="match status" value="1"/>
</dbReference>
<feature type="transmembrane region" description="Helical" evidence="17">
    <location>
        <begin position="481"/>
        <end position="503"/>
    </location>
</feature>
<dbReference type="SFLD" id="SFLDS00003">
    <property type="entry name" value="Haloacid_Dehalogenase"/>
    <property type="match status" value="1"/>
</dbReference>
<dbReference type="Gene3D" id="3.40.1110.10">
    <property type="entry name" value="Calcium-transporting ATPase, cytoplasmic domain N"/>
    <property type="match status" value="1"/>
</dbReference>
<dbReference type="PROSITE" id="PS01047">
    <property type="entry name" value="HMA_1"/>
    <property type="match status" value="1"/>
</dbReference>
<dbReference type="InterPro" id="IPR023298">
    <property type="entry name" value="ATPase_P-typ_TM_dom_sf"/>
</dbReference>
<sequence>MTQTLHFDIEGMTCGKCSGRVSKAIEGLDEFPLIEVSHEENSARVTLSEAQEANADEISENIARAVTEAGYPAQPADGDAPPLLFKPTESTPSPVEKPAPKAPQKSSAAEVRIDVGGMTCASCVGSVEKALGRVDGVSEVRVNLTTERATVTLERPSKDDASVQPMLKTLRDAVESAGYDVREIDASMLREDGAAQGSRATQKSEDSQRSKLTERRAEEARLWKLRWVTGLILTIPILFVQMGPMWFDLELSAGANLGRLLITAYLTTIVYLFVGKPYLVGAWRRLKHFGANMDTLVAMGASAAWLFSMVVTIAAVFGTTLADGNIYFDSAAMILTLISVGKWLEARAKGSAGAAIEALLNLGTSTARVRRGDGDDAWVEVPVDQIQVGDEMLVRPGEKIPTDGIIVEGQADVDTSMLTGESVPVSHGVDDEVIGSTINTDGRLVVRATRIGGETALAQIIELVEKAQESKADIQRLADKISGVFVPVIIAIALVTLAVWLFLEGSLTVAILPTIAVLIIACPCALGLATPTALMVGTGKAAGLGILIRDAQSLEHAGKVNAIIFDKTGTLTTGEMALSDLRPKIDEAEALRLGAALESGSEHPIAQAIIRAAEERGLKLDAVAEFRAVAGEGVRGRIDGRALRIGKPTWILEDEGGVANAADYRDEIATLQREGKTVVALAEDDQLLSLFAIQDQIKQASADTVKWLQERDIEVWMITGDNEETARAVGAQVGISPEFIQAGVRPQDKASAVQKLQNRGAQDGSPARIVGMVGDGINDAPALAQADLGIAIGTGTDVAIEASDITLISGDIKGVRRAVEISKATYAKIKQNLFWAFFYNTVLVPVAAFGLLIPAFAASAMALSSVSVVSNSLLLKRREIE</sequence>
<feature type="region of interest" description="Disordered" evidence="18">
    <location>
        <begin position="71"/>
        <end position="108"/>
    </location>
</feature>
<dbReference type="PANTHER" id="PTHR43520:SF8">
    <property type="entry name" value="P-TYPE CU(+) TRANSPORTER"/>
    <property type="match status" value="1"/>
</dbReference>
<dbReference type="GO" id="GO:0005524">
    <property type="term" value="F:ATP binding"/>
    <property type="evidence" value="ECO:0007669"/>
    <property type="project" value="UniProtKB-UniRule"/>
</dbReference>
<keyword evidence="10 17" id="KW-0067">ATP-binding</keyword>
<evidence type="ECO:0000313" key="20">
    <source>
        <dbReference type="Proteomes" id="UP000249799"/>
    </source>
</evidence>
<keyword evidence="3" id="KW-0813">Transport</keyword>
<evidence type="ECO:0000256" key="9">
    <source>
        <dbReference type="ARBA" id="ARBA00022796"/>
    </source>
</evidence>
<dbReference type="Pfam" id="PF00403">
    <property type="entry name" value="HMA"/>
    <property type="match status" value="2"/>
</dbReference>
<dbReference type="GO" id="GO:0016887">
    <property type="term" value="F:ATP hydrolysis activity"/>
    <property type="evidence" value="ECO:0007669"/>
    <property type="project" value="InterPro"/>
</dbReference>
<dbReference type="InterPro" id="IPR001757">
    <property type="entry name" value="P_typ_ATPase"/>
</dbReference>
<feature type="transmembrane region" description="Helical" evidence="17">
    <location>
        <begin position="253"/>
        <end position="274"/>
    </location>
</feature>
<dbReference type="GO" id="GO:0055070">
    <property type="term" value="P:copper ion homeostasis"/>
    <property type="evidence" value="ECO:0007669"/>
    <property type="project" value="TreeGrafter"/>
</dbReference>
<evidence type="ECO:0000256" key="18">
    <source>
        <dbReference type="SAM" id="MobiDB-lite"/>
    </source>
</evidence>
<evidence type="ECO:0000256" key="13">
    <source>
        <dbReference type="ARBA" id="ARBA00022989"/>
    </source>
</evidence>
<dbReference type="SUPFAM" id="SSF56784">
    <property type="entry name" value="HAD-like"/>
    <property type="match status" value="1"/>
</dbReference>
<dbReference type="KEGG" id="bsed:DN745_00790"/>
<organism evidence="19 20">
    <name type="scientific">Bradymonas sediminis</name>
    <dbReference type="NCBI Taxonomy" id="1548548"/>
    <lineage>
        <taxon>Bacteria</taxon>
        <taxon>Deltaproteobacteria</taxon>
        <taxon>Bradymonadales</taxon>
        <taxon>Bradymonadaceae</taxon>
        <taxon>Bradymonas</taxon>
    </lineage>
</organism>
<dbReference type="SUPFAM" id="SSF55008">
    <property type="entry name" value="HMA, heavy metal-associated domain"/>
    <property type="match status" value="2"/>
</dbReference>
<keyword evidence="14" id="KW-0186">Copper</keyword>
<dbReference type="FunFam" id="2.70.150.10:FF:000020">
    <property type="entry name" value="Copper-exporting P-type ATPase A"/>
    <property type="match status" value="1"/>
</dbReference>
<dbReference type="NCBIfam" id="TIGR00003">
    <property type="entry name" value="copper ion binding protein"/>
    <property type="match status" value="1"/>
</dbReference>
<protein>
    <submittedName>
        <fullName evidence="19">Heavy metal translocating P-type ATPase</fullName>
    </submittedName>
</protein>
<comment type="similarity">
    <text evidence="2 17">Belongs to the cation transport ATPase (P-type) (TC 3.A.3) family. Type IB subfamily.</text>
</comment>
<dbReference type="SFLD" id="SFLDF00027">
    <property type="entry name" value="p-type_atpase"/>
    <property type="match status" value="1"/>
</dbReference>
<evidence type="ECO:0000313" key="19">
    <source>
        <dbReference type="EMBL" id="AWV87942.1"/>
    </source>
</evidence>
<dbReference type="SFLD" id="SFLDG00002">
    <property type="entry name" value="C1.7:_P-type_atpase_like"/>
    <property type="match status" value="1"/>
</dbReference>
<dbReference type="InterPro" id="IPR027256">
    <property type="entry name" value="P-typ_ATPase_IB"/>
</dbReference>
<dbReference type="Pfam" id="PF00702">
    <property type="entry name" value="Hydrolase"/>
    <property type="match status" value="1"/>
</dbReference>
<dbReference type="Proteomes" id="UP000249799">
    <property type="component" value="Chromosome"/>
</dbReference>
<dbReference type="OrthoDB" id="9759222at2"/>
<keyword evidence="20" id="KW-1185">Reference proteome</keyword>
<evidence type="ECO:0000256" key="8">
    <source>
        <dbReference type="ARBA" id="ARBA00022741"/>
    </source>
</evidence>
<keyword evidence="16 17" id="KW-0472">Membrane</keyword>
<keyword evidence="5 17" id="KW-0812">Transmembrane</keyword>
<evidence type="ECO:0000256" key="10">
    <source>
        <dbReference type="ARBA" id="ARBA00022840"/>
    </source>
</evidence>
<dbReference type="NCBIfam" id="TIGR01525">
    <property type="entry name" value="ATPase-IB_hvy"/>
    <property type="match status" value="1"/>
</dbReference>
<keyword evidence="12" id="KW-1278">Translocase</keyword>
<dbReference type="Gene3D" id="3.40.50.1000">
    <property type="entry name" value="HAD superfamily/HAD-like"/>
    <property type="match status" value="1"/>
</dbReference>
<evidence type="ECO:0000256" key="17">
    <source>
        <dbReference type="RuleBase" id="RU362081"/>
    </source>
</evidence>
<evidence type="ECO:0000256" key="1">
    <source>
        <dbReference type="ARBA" id="ARBA00004651"/>
    </source>
</evidence>
<feature type="region of interest" description="Disordered" evidence="18">
    <location>
        <begin position="192"/>
        <end position="212"/>
    </location>
</feature>
<gene>
    <name evidence="19" type="ORF">DN745_00790</name>
</gene>
<evidence type="ECO:0000256" key="15">
    <source>
        <dbReference type="ARBA" id="ARBA00023065"/>
    </source>
</evidence>
<feature type="transmembrane region" description="Helical" evidence="17">
    <location>
        <begin position="326"/>
        <end position="344"/>
    </location>
</feature>
<keyword evidence="8 17" id="KW-0547">Nucleotide-binding</keyword>
<dbReference type="InterPro" id="IPR059000">
    <property type="entry name" value="ATPase_P-type_domA"/>
</dbReference>
<keyword evidence="6 17" id="KW-0479">Metal-binding</keyword>
<dbReference type="FunFam" id="3.30.70.100:FF:000001">
    <property type="entry name" value="ATPase copper transporting beta"/>
    <property type="match status" value="1"/>
</dbReference>
<dbReference type="CDD" id="cd02094">
    <property type="entry name" value="P-type_ATPase_Cu-like"/>
    <property type="match status" value="1"/>
</dbReference>
<keyword evidence="7" id="KW-0677">Repeat</keyword>
<reference evidence="19 20" key="1">
    <citation type="submission" date="2018-06" db="EMBL/GenBank/DDBJ databases">
        <title>Lujinxingia sediminis gen. nov. sp. nov., a new facultative anaerobic member of the class Deltaproteobacteria, and proposal of Lujinxingaceae fam. nov.</title>
        <authorList>
            <person name="Guo L.-Y."/>
            <person name="Li C.-M."/>
            <person name="Wang S."/>
            <person name="Du Z.-J."/>
        </authorList>
    </citation>
    <scope>NUCLEOTIDE SEQUENCE [LARGE SCALE GENOMIC DNA]</scope>
    <source>
        <strain evidence="19 20">FA350</strain>
    </source>
</reference>
<dbReference type="InterPro" id="IPR044492">
    <property type="entry name" value="P_typ_ATPase_HD_dom"/>
</dbReference>
<evidence type="ECO:0000256" key="11">
    <source>
        <dbReference type="ARBA" id="ARBA00022842"/>
    </source>
</evidence>
<feature type="transmembrane region" description="Helical" evidence="17">
    <location>
        <begin position="833"/>
        <end position="852"/>
    </location>
</feature>